<gene>
    <name evidence="1" type="ORF">NM208_g4331</name>
</gene>
<keyword evidence="2" id="KW-1185">Reference proteome</keyword>
<proteinExistence type="predicted"/>
<organism evidence="1 2">
    <name type="scientific">Fusarium decemcellulare</name>
    <dbReference type="NCBI Taxonomy" id="57161"/>
    <lineage>
        <taxon>Eukaryota</taxon>
        <taxon>Fungi</taxon>
        <taxon>Dikarya</taxon>
        <taxon>Ascomycota</taxon>
        <taxon>Pezizomycotina</taxon>
        <taxon>Sordariomycetes</taxon>
        <taxon>Hypocreomycetidae</taxon>
        <taxon>Hypocreales</taxon>
        <taxon>Nectriaceae</taxon>
        <taxon>Fusarium</taxon>
        <taxon>Fusarium decemcellulare species complex</taxon>
    </lineage>
</organism>
<reference evidence="1" key="1">
    <citation type="submission" date="2022-08" db="EMBL/GenBank/DDBJ databases">
        <title>Genome Sequence of Fusarium decemcellulare.</title>
        <authorList>
            <person name="Buettner E."/>
        </authorList>
    </citation>
    <scope>NUCLEOTIDE SEQUENCE</scope>
    <source>
        <strain evidence="1">Babe19</strain>
    </source>
</reference>
<dbReference type="Proteomes" id="UP001148629">
    <property type="component" value="Unassembled WGS sequence"/>
</dbReference>
<evidence type="ECO:0000313" key="1">
    <source>
        <dbReference type="EMBL" id="KAJ3541994.1"/>
    </source>
</evidence>
<accession>A0ACC1SL60</accession>
<evidence type="ECO:0000313" key="2">
    <source>
        <dbReference type="Proteomes" id="UP001148629"/>
    </source>
</evidence>
<sequence>MKLSMPLLFLMTSTAATTSSPNPASEIVKTIRARDCYSGGNTWAEAKPYVLYEAKAFCMAYLGNIVYNGRETRKVCFDIPLQTISQHAELEINRLGDSARWIDWKECFDGLQKEINGCDHGGKSRYTNWQYRADPNANPC</sequence>
<dbReference type="EMBL" id="JANRMS010000320">
    <property type="protein sequence ID" value="KAJ3541994.1"/>
    <property type="molecule type" value="Genomic_DNA"/>
</dbReference>
<comment type="caution">
    <text evidence="1">The sequence shown here is derived from an EMBL/GenBank/DDBJ whole genome shotgun (WGS) entry which is preliminary data.</text>
</comment>
<protein>
    <submittedName>
        <fullName evidence="1">Uncharacterized protein</fullName>
    </submittedName>
</protein>
<name>A0ACC1SL60_9HYPO</name>